<accession>A0ABQ4JW31</accession>
<organism evidence="2 3">
    <name type="scientific">Salinispora arenicola</name>
    <dbReference type="NCBI Taxonomy" id="168697"/>
    <lineage>
        <taxon>Bacteria</taxon>
        <taxon>Bacillati</taxon>
        <taxon>Actinomycetota</taxon>
        <taxon>Actinomycetes</taxon>
        <taxon>Micromonosporales</taxon>
        <taxon>Micromonosporaceae</taxon>
        <taxon>Salinispora</taxon>
    </lineage>
</organism>
<feature type="compositionally biased region" description="Polar residues" evidence="1">
    <location>
        <begin position="23"/>
        <end position="43"/>
    </location>
</feature>
<keyword evidence="3" id="KW-1185">Reference proteome</keyword>
<comment type="caution">
    <text evidence="2">The sequence shown here is derived from an EMBL/GenBank/DDBJ whole genome shotgun (WGS) entry which is preliminary data.</text>
</comment>
<sequence length="62" mass="6922">MRKVPPGTSRKTTPDGMCRQAGRSVTISSVHMAPNANSPGTTNRNVWYEYKHWVDARVMGTM</sequence>
<gene>
    <name evidence="2" type="ORF">Sar04_38810</name>
</gene>
<reference evidence="2 3" key="1">
    <citation type="submission" date="2021-03" db="EMBL/GenBank/DDBJ databases">
        <title>Whole genome shotgun sequence of Salinispora arenicola NBRC 105043.</title>
        <authorList>
            <person name="Komaki H."/>
            <person name="Tamura T."/>
        </authorList>
    </citation>
    <scope>NUCLEOTIDE SEQUENCE [LARGE SCALE GENOMIC DNA]</scope>
    <source>
        <strain evidence="2 3">NBRC 105043</strain>
    </source>
</reference>
<evidence type="ECO:0000313" key="3">
    <source>
        <dbReference type="Proteomes" id="UP000677457"/>
    </source>
</evidence>
<name>A0ABQ4JW31_SALAC</name>
<proteinExistence type="predicted"/>
<evidence type="ECO:0000256" key="1">
    <source>
        <dbReference type="SAM" id="MobiDB-lite"/>
    </source>
</evidence>
<dbReference type="EMBL" id="BOQM01000031">
    <property type="protein sequence ID" value="GIM87145.1"/>
    <property type="molecule type" value="Genomic_DNA"/>
</dbReference>
<feature type="region of interest" description="Disordered" evidence="1">
    <location>
        <begin position="1"/>
        <end position="43"/>
    </location>
</feature>
<evidence type="ECO:0000313" key="2">
    <source>
        <dbReference type="EMBL" id="GIM87145.1"/>
    </source>
</evidence>
<dbReference type="Proteomes" id="UP000677457">
    <property type="component" value="Unassembled WGS sequence"/>
</dbReference>
<protein>
    <submittedName>
        <fullName evidence="2">Uncharacterized protein</fullName>
    </submittedName>
</protein>